<dbReference type="AlphaFoldDB" id="U6G6M2"/>
<feature type="compositionally biased region" description="Low complexity" evidence="1">
    <location>
        <begin position="360"/>
        <end position="370"/>
    </location>
</feature>
<reference evidence="2" key="2">
    <citation type="submission" date="2013-10" db="EMBL/GenBank/DDBJ databases">
        <authorList>
            <person name="Aslett M."/>
        </authorList>
    </citation>
    <scope>NUCLEOTIDE SEQUENCE [LARGE SCALE GENOMIC DNA]</scope>
    <source>
        <strain evidence="2">Houghton</strain>
    </source>
</reference>
<feature type="region of interest" description="Disordered" evidence="1">
    <location>
        <begin position="360"/>
        <end position="390"/>
    </location>
</feature>
<keyword evidence="3" id="KW-1185">Reference proteome</keyword>
<feature type="region of interest" description="Disordered" evidence="1">
    <location>
        <begin position="675"/>
        <end position="729"/>
    </location>
</feature>
<feature type="compositionally biased region" description="Low complexity" evidence="1">
    <location>
        <begin position="1011"/>
        <end position="1027"/>
    </location>
</feature>
<feature type="compositionally biased region" description="Polar residues" evidence="1">
    <location>
        <begin position="57"/>
        <end position="69"/>
    </location>
</feature>
<sequence length="1136" mass="121380">MEEKVQQEQGEQRQLGQQQLGQLQQQLQSLGELQGSCSVPAQLSESSRSDACAAPTDGSSSECTTDTTSHSLRSGTLLFWAASGTATATTAVSEPLSCQQEGLGERSEEGGTCYNAAPTCRITVGSGSALGFRAVLQQHFLQRQQRRIGANTSTLMRHILLAEEERAAFFSPDRLPLLLCLCSSSISPVQQQQRPALNVLRQKLPPSGDTSGASASMAIIEGEPVAKPTRVAAAMGAKVPDGCLLLSVLWAAASWFSRLTDPLPVSAAAAAADLGLCSTTSARARALVAADLSAAAAAAALVGGIPALQQCARAPASSAVAAATFLRGGICVRLAALRALAYWCCCCTLAKQEATQNVQRNRMRQQQRQQLPLHAGPRNNSSDTKQQSSSSSSSSIALLSQLQQACRESFAQLLVQQQDAQQQLAERQGIEMESACALREKQEQALKAAIDARCLSDQDSGDAKDPAAVAVAAAALEACERDLQELVQQHLSECELLERHWIHEQQLLREQQLQMFKNVAADLYLLQHGSNAAYGAACQELVLPPLPSADETERWAFSWKQQQQEQRQQEQLLQGQQQQAAWRQVGVAARQLFRRRSGCPSQEGDSLYDASNCSHYISATAGSAAAAKEERLRSSGSAATPSGSAAASAAAISALMGASAAVQNNLHQQQQQNQQAAFTACKEDNSAQSGSTRLQQTVQQKQQPQQQKHHAPPGSASASAAHSQLRMQHQRQLAVAAAVHQGPVFDMPRLLQGIAAGAKQPQQRCASRLPQQHQPRQLGGVQEHAEVRLMFGAQQRRALWLHVCTGLTAEFFPSNAPASAEQQNQQQQGGMNVSCAGKWLSLLGQGATAFAEEPLADWPGGLSSYCYKDVRHMRGNNNLSCLIGSSGRLSCGEPLSWPEHDGPSEDLFAALKSGPRASLSGAVLPTGGAMQESFACIKAGNETPDLLLPSLEEQRRLLRTAIHAVRCNTDCLCSKQRLLLQQGEVFVSRHAARLRPQICFHIAVASTGLSHEGSQSSSPSAAAQSAEALEENDNNKRKSSAGDDLDSLCAPVCEGLRQILRLCEKHAVGALLLPALLLETEASASCLPFALLQRRMLAVLRGECWLCFGALSPSSEPSRFLQSAAVAAHQMRPLAV</sequence>
<feature type="region of interest" description="Disordered" evidence="1">
    <location>
        <begin position="1"/>
        <end position="21"/>
    </location>
</feature>
<proteinExistence type="predicted"/>
<evidence type="ECO:0000313" key="3">
    <source>
        <dbReference type="Proteomes" id="UP000018201"/>
    </source>
</evidence>
<feature type="compositionally biased region" description="Low complexity" evidence="1">
    <location>
        <begin position="381"/>
        <end position="390"/>
    </location>
</feature>
<accession>U6G6M2</accession>
<dbReference type="EMBL" id="HG690738">
    <property type="protein sequence ID" value="CDI75127.1"/>
    <property type="molecule type" value="Genomic_DNA"/>
</dbReference>
<protein>
    <submittedName>
        <fullName evidence="2">Uncharacterized protein</fullName>
    </submittedName>
</protein>
<evidence type="ECO:0000256" key="1">
    <source>
        <dbReference type="SAM" id="MobiDB-lite"/>
    </source>
</evidence>
<name>U6G6M2_9EIME</name>
<feature type="region of interest" description="Disordered" evidence="1">
    <location>
        <begin position="1011"/>
        <end position="1042"/>
    </location>
</feature>
<dbReference type="VEuPathDB" id="ToxoDB:EPH_0004290"/>
<evidence type="ECO:0000313" key="2">
    <source>
        <dbReference type="EMBL" id="CDI75127.1"/>
    </source>
</evidence>
<feature type="compositionally biased region" description="Low complexity" evidence="1">
    <location>
        <begin position="7"/>
        <end position="21"/>
    </location>
</feature>
<organism evidence="2 3">
    <name type="scientific">Eimeria praecox</name>
    <dbReference type="NCBI Taxonomy" id="51316"/>
    <lineage>
        <taxon>Eukaryota</taxon>
        <taxon>Sar</taxon>
        <taxon>Alveolata</taxon>
        <taxon>Apicomplexa</taxon>
        <taxon>Conoidasida</taxon>
        <taxon>Coccidia</taxon>
        <taxon>Eucoccidiorida</taxon>
        <taxon>Eimeriorina</taxon>
        <taxon>Eimeriidae</taxon>
        <taxon>Eimeria</taxon>
    </lineage>
</organism>
<feature type="region of interest" description="Disordered" evidence="1">
    <location>
        <begin position="48"/>
        <end position="69"/>
    </location>
</feature>
<dbReference type="InterPro" id="IPR052145">
    <property type="entry name" value="Mediator/Homeobox_domain"/>
</dbReference>
<reference evidence="2" key="1">
    <citation type="submission" date="2013-10" db="EMBL/GenBank/DDBJ databases">
        <title>Genomic analysis of the causative agents of coccidiosis in chickens.</title>
        <authorList>
            <person name="Reid A.J."/>
            <person name="Blake D."/>
            <person name="Billington K."/>
            <person name="Browne H."/>
            <person name="Dunn M."/>
            <person name="Hung S."/>
            <person name="Kawahara F."/>
            <person name="Miranda-Saavedra D."/>
            <person name="Mourier T."/>
            <person name="Nagra H."/>
            <person name="Otto T.D."/>
            <person name="Rawlings N."/>
            <person name="Sanchez A."/>
            <person name="Sanders M."/>
            <person name="Subramaniam C."/>
            <person name="Tay Y."/>
            <person name="Dear P."/>
            <person name="Doerig C."/>
            <person name="Gruber A."/>
            <person name="Parkinson J."/>
            <person name="Shirley M."/>
            <person name="Wan K.L."/>
            <person name="Berriman M."/>
            <person name="Tomley F."/>
            <person name="Pain A."/>
        </authorList>
    </citation>
    <scope>NUCLEOTIDE SEQUENCE [LARGE SCALE GENOMIC DNA]</scope>
    <source>
        <strain evidence="2">Houghton</strain>
    </source>
</reference>
<gene>
    <name evidence="2" type="ORF">EPH_0004290</name>
</gene>
<feature type="compositionally biased region" description="Low complexity" evidence="1">
    <location>
        <begin position="695"/>
        <end position="723"/>
    </location>
</feature>
<dbReference type="PANTHER" id="PTHR24330:SF19">
    <property type="entry name" value="MEDIATOR OF RNA POLYMERASE II TRANSCRIPTION SUBUNIT 29"/>
    <property type="match status" value="1"/>
</dbReference>
<dbReference type="Proteomes" id="UP000018201">
    <property type="component" value="Unassembled WGS sequence"/>
</dbReference>
<dbReference type="OrthoDB" id="415359at2759"/>
<dbReference type="PANTHER" id="PTHR24330">
    <property type="entry name" value="HOMEOBOX PROTEIN BARH-LIKE"/>
    <property type="match status" value="1"/>
</dbReference>